<dbReference type="RefSeq" id="WP_129890769.1">
    <property type="nucleotide sequence ID" value="NZ_CP035758.1"/>
</dbReference>
<sequence>MANSDPKQVIMEHLNALKFSAQKDVDSNTPAQKPETTEKVGPTNIRFLKARSLANRQLHLVSCEAPDGLELYFTYYLIKDENACWQVYDAIGGPAYETSRETYSQPRALLSRAGWPDHFYASGYIIENGVDVSLLRCIAANGTIMEDEPSEDRFVLLFSEQPVRLPLRIELYNQADNLVGSHEVFKGAL</sequence>
<gene>
    <name evidence="1" type="ORF">EPA93_28490</name>
</gene>
<evidence type="ECO:0000313" key="2">
    <source>
        <dbReference type="Proteomes" id="UP000290365"/>
    </source>
</evidence>
<evidence type="ECO:0000313" key="1">
    <source>
        <dbReference type="EMBL" id="QBD79703.1"/>
    </source>
</evidence>
<dbReference type="Proteomes" id="UP000290365">
    <property type="component" value="Chromosome"/>
</dbReference>
<reference evidence="1 2" key="1">
    <citation type="submission" date="2019-01" db="EMBL/GenBank/DDBJ databases">
        <title>Ktedonosporobacter rubrisoli SCAWS-G2.</title>
        <authorList>
            <person name="Huang Y."/>
            <person name="Yan B."/>
        </authorList>
    </citation>
    <scope>NUCLEOTIDE SEQUENCE [LARGE SCALE GENOMIC DNA]</scope>
    <source>
        <strain evidence="1 2">SCAWS-G2</strain>
    </source>
</reference>
<keyword evidence="2" id="KW-1185">Reference proteome</keyword>
<name>A0A4P6JWB8_KTERU</name>
<dbReference type="KEGG" id="kbs:EPA93_28490"/>
<dbReference type="AlphaFoldDB" id="A0A4P6JWB8"/>
<organism evidence="1 2">
    <name type="scientific">Ktedonosporobacter rubrisoli</name>
    <dbReference type="NCBI Taxonomy" id="2509675"/>
    <lineage>
        <taxon>Bacteria</taxon>
        <taxon>Bacillati</taxon>
        <taxon>Chloroflexota</taxon>
        <taxon>Ktedonobacteria</taxon>
        <taxon>Ktedonobacterales</taxon>
        <taxon>Ktedonosporobacteraceae</taxon>
        <taxon>Ktedonosporobacter</taxon>
    </lineage>
</organism>
<dbReference type="EMBL" id="CP035758">
    <property type="protein sequence ID" value="QBD79703.1"/>
    <property type="molecule type" value="Genomic_DNA"/>
</dbReference>
<dbReference type="OrthoDB" id="155844at2"/>
<accession>A0A4P6JWB8</accession>
<protein>
    <submittedName>
        <fullName evidence="1">Uncharacterized protein</fullName>
    </submittedName>
</protein>
<proteinExistence type="predicted"/>